<dbReference type="PROSITE" id="PS51683">
    <property type="entry name" value="SAM_OMT_II"/>
    <property type="match status" value="1"/>
</dbReference>
<dbReference type="VEuPathDB" id="FungiDB:CCM_01945"/>
<dbReference type="VEuPathDB" id="FungiDB:A9K55_006942"/>
<evidence type="ECO:0000256" key="2">
    <source>
        <dbReference type="ARBA" id="ARBA00022679"/>
    </source>
</evidence>
<dbReference type="SUPFAM" id="SSF46785">
    <property type="entry name" value="Winged helix' DNA-binding domain"/>
    <property type="match status" value="1"/>
</dbReference>
<dbReference type="GO" id="GO:0008171">
    <property type="term" value="F:O-methyltransferase activity"/>
    <property type="evidence" value="ECO:0007669"/>
    <property type="project" value="InterPro"/>
</dbReference>
<dbReference type="SUPFAM" id="SSF53335">
    <property type="entry name" value="S-adenosyl-L-methionine-dependent methyltransferases"/>
    <property type="match status" value="1"/>
</dbReference>
<dbReference type="PANTHER" id="PTHR43712:SF16">
    <property type="entry name" value="O-METHYLTRANSFERASE ELCB"/>
    <property type="match status" value="1"/>
</dbReference>
<proteinExistence type="predicted"/>
<keyword evidence="3" id="KW-0949">S-adenosyl-L-methionine</keyword>
<evidence type="ECO:0000256" key="1">
    <source>
        <dbReference type="ARBA" id="ARBA00022603"/>
    </source>
</evidence>
<dbReference type="Gene3D" id="3.40.50.150">
    <property type="entry name" value="Vaccinia Virus protein VP39"/>
    <property type="match status" value="1"/>
</dbReference>
<dbReference type="InterPro" id="IPR036390">
    <property type="entry name" value="WH_DNA-bd_sf"/>
</dbReference>
<organism evidence="5 6">
    <name type="scientific">Cordyceps militaris</name>
    <name type="common">Caterpillar fungus</name>
    <name type="synonym">Clavaria militaris</name>
    <dbReference type="NCBI Taxonomy" id="73501"/>
    <lineage>
        <taxon>Eukaryota</taxon>
        <taxon>Fungi</taxon>
        <taxon>Dikarya</taxon>
        <taxon>Ascomycota</taxon>
        <taxon>Pezizomycotina</taxon>
        <taxon>Sordariomycetes</taxon>
        <taxon>Hypocreomycetidae</taxon>
        <taxon>Hypocreales</taxon>
        <taxon>Cordycipitaceae</taxon>
        <taxon>Cordyceps</taxon>
    </lineage>
</organism>
<feature type="domain" description="O-methyltransferase C-terminal" evidence="4">
    <location>
        <begin position="190"/>
        <end position="399"/>
    </location>
</feature>
<dbReference type="OrthoDB" id="1606438at2759"/>
<sequence>MAIPKRQSLILATAREALKHAERLVSYLEEKDLQEPDFSASSAPHPENSDYDAIRNDLNQAANDLSLLATGPLQWIRTFCCCHHDLAAWQVALRFKYFTIVPLDRPISVKEMASKAQMDEDRLRRVMKFLTTQRCFQEIDDDRFKHTALSAFIASNKDIEQCFAFEADEMFEAASLTATSIQKTPYLSEAKDSAFNLRFGTSPYTWYAENPERGARFASAMAGYVQMNRDTEELTERFPWASLGGKKVVDVGGGSGHVSIHLATKFPSLSFLVQDVNSVMLEEGPRRPDYAPVRDRVSFMQYSFYEPQPITDAGLFFLRQVIHNYPDEVCVKIFKSFVPAMEKSALGTNLLINDMLLPPPNQELKVEEYHLRQIDIHMLNGYAAKQRTLVEFETLLQAADPRFEVSAALRESKDYANAQQVVHVHGKGIMGLIEVKLLRY</sequence>
<dbReference type="PANTHER" id="PTHR43712">
    <property type="entry name" value="PUTATIVE (AFU_ORTHOLOGUE AFUA_4G14580)-RELATED"/>
    <property type="match status" value="1"/>
</dbReference>
<accession>A0A2H4SE05</accession>
<dbReference type="InterPro" id="IPR016461">
    <property type="entry name" value="COMT-like"/>
</dbReference>
<evidence type="ECO:0000256" key="3">
    <source>
        <dbReference type="ARBA" id="ARBA00022691"/>
    </source>
</evidence>
<evidence type="ECO:0000313" key="6">
    <source>
        <dbReference type="Proteomes" id="UP000323067"/>
    </source>
</evidence>
<protein>
    <submittedName>
        <fullName evidence="5">O-family 2</fullName>
    </submittedName>
</protein>
<dbReference type="Proteomes" id="UP000323067">
    <property type="component" value="Chromosome vi"/>
</dbReference>
<dbReference type="GO" id="GO:0032259">
    <property type="term" value="P:methylation"/>
    <property type="evidence" value="ECO:0007669"/>
    <property type="project" value="UniProtKB-KW"/>
</dbReference>
<evidence type="ECO:0000313" key="5">
    <source>
        <dbReference type="EMBL" id="ATY61348.1"/>
    </source>
</evidence>
<gene>
    <name evidence="5" type="ORF">A9K55_006942</name>
</gene>
<evidence type="ECO:0000259" key="4">
    <source>
        <dbReference type="Pfam" id="PF00891"/>
    </source>
</evidence>
<keyword evidence="2" id="KW-0808">Transferase</keyword>
<dbReference type="Gene3D" id="1.10.10.10">
    <property type="entry name" value="Winged helix-like DNA-binding domain superfamily/Winged helix DNA-binding domain"/>
    <property type="match status" value="1"/>
</dbReference>
<dbReference type="Pfam" id="PF00891">
    <property type="entry name" value="Methyltransf_2"/>
    <property type="match status" value="1"/>
</dbReference>
<name>A0A2H4SE05_CORMI</name>
<dbReference type="EMBL" id="CP023323">
    <property type="protein sequence ID" value="ATY61348.1"/>
    <property type="molecule type" value="Genomic_DNA"/>
</dbReference>
<keyword evidence="1" id="KW-0489">Methyltransferase</keyword>
<dbReference type="AlphaFoldDB" id="A0A2H4SE05"/>
<dbReference type="CDD" id="cd02440">
    <property type="entry name" value="AdoMet_MTases"/>
    <property type="match status" value="1"/>
</dbReference>
<reference evidence="5 6" key="1">
    <citation type="journal article" date="2017" name="BMC Genomics">
        <title>Chromosome level assembly and secondary metabolite potential of the parasitic fungus Cordyceps militaris.</title>
        <authorList>
            <person name="Kramer G.J."/>
            <person name="Nodwell J.R."/>
        </authorList>
    </citation>
    <scope>NUCLEOTIDE SEQUENCE [LARGE SCALE GENOMIC DNA]</scope>
    <source>
        <strain evidence="5 6">ATCC 34164</strain>
    </source>
</reference>
<dbReference type="InterPro" id="IPR029063">
    <property type="entry name" value="SAM-dependent_MTases_sf"/>
</dbReference>
<dbReference type="InterPro" id="IPR001077">
    <property type="entry name" value="COMT_C"/>
</dbReference>
<dbReference type="InterPro" id="IPR036388">
    <property type="entry name" value="WH-like_DNA-bd_sf"/>
</dbReference>